<feature type="region of interest" description="Disordered" evidence="12">
    <location>
        <begin position="44"/>
        <end position="71"/>
    </location>
</feature>
<evidence type="ECO:0000256" key="9">
    <source>
        <dbReference type="ARBA" id="ARBA00023136"/>
    </source>
</evidence>
<comment type="caution">
    <text evidence="15">The sequence shown here is derived from an EMBL/GenBank/DDBJ whole genome shotgun (WGS) entry which is preliminary data.</text>
</comment>
<dbReference type="Proteomes" id="UP000295192">
    <property type="component" value="Unassembled WGS sequence"/>
</dbReference>
<dbReference type="InterPro" id="IPR013120">
    <property type="entry name" value="FAR_NAD-bd"/>
</dbReference>
<comment type="function">
    <text evidence="11">Catalyzes the reduction of fatty acyl-CoA to fatty alcohols.</text>
</comment>
<evidence type="ECO:0000256" key="5">
    <source>
        <dbReference type="ARBA" id="ARBA00022857"/>
    </source>
</evidence>
<dbReference type="PANTHER" id="PTHR11011:SF45">
    <property type="entry name" value="FATTY ACYL-COA REDUCTASE CG8306-RELATED"/>
    <property type="match status" value="1"/>
</dbReference>
<feature type="transmembrane region" description="Helical" evidence="11">
    <location>
        <begin position="1078"/>
        <end position="1097"/>
    </location>
</feature>
<dbReference type="Pfam" id="PF07993">
    <property type="entry name" value="NAD_binding_4"/>
    <property type="match status" value="2"/>
</dbReference>
<feature type="transmembrane region" description="Helical" evidence="11">
    <location>
        <begin position="1055"/>
        <end position="1072"/>
    </location>
</feature>
<evidence type="ECO:0000256" key="7">
    <source>
        <dbReference type="ARBA" id="ARBA00023002"/>
    </source>
</evidence>
<feature type="domain" description="Fatty acyl-CoA reductase C-terminal" evidence="13">
    <location>
        <begin position="435"/>
        <end position="530"/>
    </location>
</feature>
<proteinExistence type="inferred from homology"/>
<keyword evidence="16" id="KW-1185">Reference proteome</keyword>
<dbReference type="Pfam" id="PF03015">
    <property type="entry name" value="Sterile"/>
    <property type="match status" value="2"/>
</dbReference>
<evidence type="ECO:0000256" key="10">
    <source>
        <dbReference type="ARBA" id="ARBA00052530"/>
    </source>
</evidence>
<dbReference type="FunFam" id="3.40.50.720:FF:000143">
    <property type="entry name" value="Fatty acyl-CoA reductase"/>
    <property type="match status" value="1"/>
</dbReference>
<dbReference type="CDD" id="cd05236">
    <property type="entry name" value="FAR-N_SDR_e"/>
    <property type="match status" value="2"/>
</dbReference>
<dbReference type="GO" id="GO:0016020">
    <property type="term" value="C:membrane"/>
    <property type="evidence" value="ECO:0007669"/>
    <property type="project" value="UniProtKB-SubCell"/>
</dbReference>
<comment type="subcellular location">
    <subcellularLocation>
        <location evidence="1">Membrane</location>
        <topology evidence="1">Multi-pass membrane protein</topology>
    </subcellularLocation>
</comment>
<dbReference type="PANTHER" id="PTHR11011">
    <property type="entry name" value="MALE STERILITY PROTEIN 2-RELATED"/>
    <property type="match status" value="1"/>
</dbReference>
<keyword evidence="3 11" id="KW-0444">Lipid biosynthesis</keyword>
<keyword evidence="7 11" id="KW-0560">Oxidoreductase</keyword>
<dbReference type="Gene3D" id="3.40.50.720">
    <property type="entry name" value="NAD(P)-binding Rossmann-like Domain"/>
    <property type="match status" value="2"/>
</dbReference>
<dbReference type="OrthoDB" id="429813at2759"/>
<evidence type="ECO:0000256" key="2">
    <source>
        <dbReference type="ARBA" id="ARBA00005928"/>
    </source>
</evidence>
<dbReference type="OMA" id="LCNANYL"/>
<feature type="domain" description="Fatty acyl-CoA reductase C-terminal" evidence="13">
    <location>
        <begin position="949"/>
        <end position="1041"/>
    </location>
</feature>
<evidence type="ECO:0000313" key="15">
    <source>
        <dbReference type="EMBL" id="TDG49323.1"/>
    </source>
</evidence>
<dbReference type="GO" id="GO:0080019">
    <property type="term" value="F:alcohol-forming very long-chain fatty acyl-CoA reductase activity"/>
    <property type="evidence" value="ECO:0007669"/>
    <property type="project" value="InterPro"/>
</dbReference>
<keyword evidence="8 11" id="KW-0443">Lipid metabolism</keyword>
<dbReference type="GO" id="GO:0005777">
    <property type="term" value="C:peroxisome"/>
    <property type="evidence" value="ECO:0007669"/>
    <property type="project" value="TreeGrafter"/>
</dbReference>
<sequence length="1100" mass="125312">MIEFHFVQSLCLKDKFITVDTSSSKLAPPTNLEPYTMAVIAEHGKSSRQNVTSESNGKIGVTKSDSESAPHPIQRQLSNALTIPEFFAHKNIFVTGGTGFLGTVLIEALLDTHPDIGTIYVLVRGKRNQDPNERIIRLLQKPIFQKYNEKTLAKVVPVVGELTEPNFGFPSELLQELIERVNVIYHSAATIRFNSPLRTAIFTNLTGTMRTIELAKQLKQLSAYIYCSTAFCNSNNRGLITEDVYKSQFDPYEMMKMAENDEAWVDFTQQKCKSYLKDHPNTYTFTKNLSENLLMAEMAGLPAAIVRPSIVYGTLEHPMKGWVGNANSGHLGFLAGFVKGIFRTMSGSASAIIDIIPCDYVINSSLVMGWYVGTRNIKEPEIIHCTSGEVNPLNLSQFCDIINDSVERHPPNSFVWKPSTKLRNGWRYNLFFYLFHLLPAMIFYIPEKLFGIGMPQHTAYEYMRVFQNGAKAFDYFLDKDFRYSMKNALRISALIHESDRKRYNFDASHCDWSEFIDRCLIGIRRFYFKESAVTTQWHRNYWKVFNILYYAGFVAIFAILYFVLTPFLGFSVGFTVALFVWAFLVWFSPITDFYAGRNVFITGATGFVGVTIVEKLLRDVPNVGTLYLLMRAKKGKSVEQRLEELKKNSVFDRFKELQLESRLSKIVPIEGDVGLEHLGISAKDRETLIDNVNVVFHSAATLDFFQSLKETTNINLRGTRRVVELCKQLRHLDALVHVSSAYVNAYITDVEEKLYPSPDDPEKIIQLAETLNDEALKQLEPKLLKDHPNTYTFTKHLAEHEVANAASQFPCGIVRPSMITAAWKEPIPGWTISKNGPQGFFMGASKGILRRLPLDPTIIMDYIPIDVVVNGIITTGYYVNSLQAKNGGRPAELQIFHLTSSTYKPFRFEFLKDKINSYLHDYPLNSAVWYPNLRLVKSLMLFRLGAILFHFIPGFFLDLVTKIGGGRPILMRLHKNVWNSLNTLERFIFTEWHFDSKRLLALSKTMDIVDKKKFGIDIGELTWDEYFANTIQGVRQYLSKESPKNLEKARRKDKILLGLHVVLQLAFYYGIFKLIVGVTGVSSAKGALILPLFYYLFGLI</sequence>
<feature type="transmembrane region" description="Helical" evidence="11">
    <location>
        <begin position="599"/>
        <end position="617"/>
    </location>
</feature>
<dbReference type="SUPFAM" id="SSF51735">
    <property type="entry name" value="NAD(P)-binding Rossmann-fold domains"/>
    <property type="match status" value="2"/>
</dbReference>
<accession>A0A484BKL6</accession>
<feature type="domain" description="Thioester reductase (TE)" evidence="14">
    <location>
        <begin position="94"/>
        <end position="364"/>
    </location>
</feature>
<feature type="transmembrane region" description="Helical" evidence="11">
    <location>
        <begin position="547"/>
        <end position="564"/>
    </location>
</feature>
<dbReference type="InterPro" id="IPR026055">
    <property type="entry name" value="FAR"/>
</dbReference>
<dbReference type="EC" id="1.2.1.84" evidence="11"/>
<keyword evidence="9 11" id="KW-0472">Membrane</keyword>
<name>A0A484BKL6_DRONA</name>
<dbReference type="GO" id="GO:0102965">
    <property type="term" value="F:alcohol-forming long-chain fatty acyl-CoA reductase activity"/>
    <property type="evidence" value="ECO:0007669"/>
    <property type="project" value="UniProtKB-EC"/>
</dbReference>
<feature type="transmembrane region" description="Helical" evidence="11">
    <location>
        <begin position="426"/>
        <end position="445"/>
    </location>
</feature>
<evidence type="ECO:0000259" key="13">
    <source>
        <dbReference type="Pfam" id="PF03015"/>
    </source>
</evidence>
<feature type="transmembrane region" description="Helical" evidence="11">
    <location>
        <begin position="940"/>
        <end position="961"/>
    </location>
</feature>
<dbReference type="EMBL" id="LSRL02000024">
    <property type="protein sequence ID" value="TDG49323.1"/>
    <property type="molecule type" value="Genomic_DNA"/>
</dbReference>
<evidence type="ECO:0000256" key="12">
    <source>
        <dbReference type="SAM" id="MobiDB-lite"/>
    </source>
</evidence>
<comment type="similarity">
    <text evidence="2 11">Belongs to the fatty acyl-CoA reductase family.</text>
</comment>
<dbReference type="GO" id="GO:0035336">
    <property type="term" value="P:long-chain fatty-acyl-CoA metabolic process"/>
    <property type="evidence" value="ECO:0007669"/>
    <property type="project" value="TreeGrafter"/>
</dbReference>
<gene>
    <name evidence="15" type="ORF">AWZ03_004191</name>
</gene>
<dbReference type="InterPro" id="IPR033640">
    <property type="entry name" value="FAR_C"/>
</dbReference>
<protein>
    <recommendedName>
        <fullName evidence="11">Fatty acyl-CoA reductase</fullName>
        <ecNumber evidence="11">1.2.1.84</ecNumber>
    </recommendedName>
</protein>
<feature type="domain" description="Thioester reductase (TE)" evidence="14">
    <location>
        <begin position="601"/>
        <end position="872"/>
    </location>
</feature>
<keyword evidence="4 11" id="KW-0812">Transmembrane</keyword>
<dbReference type="CDD" id="cd09071">
    <property type="entry name" value="FAR_C"/>
    <property type="match status" value="2"/>
</dbReference>
<evidence type="ECO:0000256" key="4">
    <source>
        <dbReference type="ARBA" id="ARBA00022692"/>
    </source>
</evidence>
<dbReference type="AlphaFoldDB" id="A0A484BKL6"/>
<evidence type="ECO:0000256" key="8">
    <source>
        <dbReference type="ARBA" id="ARBA00023098"/>
    </source>
</evidence>
<organism evidence="15 16">
    <name type="scientific">Drosophila navojoa</name>
    <name type="common">Fruit fly</name>
    <dbReference type="NCBI Taxonomy" id="7232"/>
    <lineage>
        <taxon>Eukaryota</taxon>
        <taxon>Metazoa</taxon>
        <taxon>Ecdysozoa</taxon>
        <taxon>Arthropoda</taxon>
        <taxon>Hexapoda</taxon>
        <taxon>Insecta</taxon>
        <taxon>Pterygota</taxon>
        <taxon>Neoptera</taxon>
        <taxon>Endopterygota</taxon>
        <taxon>Diptera</taxon>
        <taxon>Brachycera</taxon>
        <taxon>Muscomorpha</taxon>
        <taxon>Ephydroidea</taxon>
        <taxon>Drosophilidae</taxon>
        <taxon>Drosophila</taxon>
    </lineage>
</organism>
<evidence type="ECO:0000256" key="3">
    <source>
        <dbReference type="ARBA" id="ARBA00022516"/>
    </source>
</evidence>
<comment type="catalytic activity">
    <reaction evidence="10 11">
        <text>a long-chain fatty acyl-CoA + 2 NADPH + 2 H(+) = a long-chain primary fatty alcohol + 2 NADP(+) + CoA</text>
        <dbReference type="Rhea" id="RHEA:52716"/>
        <dbReference type="ChEBI" id="CHEBI:15378"/>
        <dbReference type="ChEBI" id="CHEBI:57287"/>
        <dbReference type="ChEBI" id="CHEBI:57783"/>
        <dbReference type="ChEBI" id="CHEBI:58349"/>
        <dbReference type="ChEBI" id="CHEBI:77396"/>
        <dbReference type="ChEBI" id="CHEBI:83139"/>
        <dbReference type="EC" id="1.2.1.84"/>
    </reaction>
</comment>
<keyword evidence="6 11" id="KW-1133">Transmembrane helix</keyword>
<evidence type="ECO:0000256" key="1">
    <source>
        <dbReference type="ARBA" id="ARBA00004141"/>
    </source>
</evidence>
<dbReference type="STRING" id="7232.A0A484BKL6"/>
<evidence type="ECO:0000259" key="14">
    <source>
        <dbReference type="Pfam" id="PF07993"/>
    </source>
</evidence>
<evidence type="ECO:0000313" key="16">
    <source>
        <dbReference type="Proteomes" id="UP000295192"/>
    </source>
</evidence>
<evidence type="ECO:0000256" key="11">
    <source>
        <dbReference type="RuleBase" id="RU363097"/>
    </source>
</evidence>
<evidence type="ECO:0000256" key="6">
    <source>
        <dbReference type="ARBA" id="ARBA00022989"/>
    </source>
</evidence>
<keyword evidence="5 11" id="KW-0521">NADP</keyword>
<dbReference type="InterPro" id="IPR036291">
    <property type="entry name" value="NAD(P)-bd_dom_sf"/>
</dbReference>
<feature type="compositionally biased region" description="Polar residues" evidence="12">
    <location>
        <begin position="47"/>
        <end position="56"/>
    </location>
</feature>
<feature type="transmembrane region" description="Helical" evidence="11">
    <location>
        <begin position="570"/>
        <end position="587"/>
    </location>
</feature>
<reference evidence="15 16" key="1">
    <citation type="journal article" date="2019" name="J. Hered.">
        <title>An Improved Genome Assembly for Drosophila navojoa, the Basal Species in the mojavensis Cluster.</title>
        <authorList>
            <person name="Vanderlinde T."/>
            <person name="Dupim E.G."/>
            <person name="Nazario-Yepiz N.O."/>
            <person name="Carvalho A.B."/>
        </authorList>
    </citation>
    <scope>NUCLEOTIDE SEQUENCE [LARGE SCALE GENOMIC DNA]</scope>
    <source>
        <strain evidence="15">Navoj_Jal97</strain>
        <tissue evidence="15">Whole organism</tissue>
    </source>
</reference>